<dbReference type="GO" id="GO:0005524">
    <property type="term" value="F:ATP binding"/>
    <property type="evidence" value="ECO:0007669"/>
    <property type="project" value="UniProtKB-KW"/>
</dbReference>
<dbReference type="GO" id="GO:0005737">
    <property type="term" value="C:cytoplasm"/>
    <property type="evidence" value="ECO:0007669"/>
    <property type="project" value="TreeGrafter"/>
</dbReference>
<keyword evidence="2" id="KW-0067">ATP-binding</keyword>
<keyword evidence="5" id="KW-1185">Reference proteome</keyword>
<evidence type="ECO:0000259" key="3">
    <source>
        <dbReference type="PROSITE" id="PS50043"/>
    </source>
</evidence>
<sequence length="916" mass="98385">MNPSRALLGRTVECRALDDLVETTRAGRSAVLVLRGDAGIGKTALLRYLTDSARGVLVTRCTGVESEMELPFAALYDLCAPMLDGLQKLPHPQRRALNVALGQEAGDNPDRLLVALGALGLLAATSAETPLLCVVEDAHWLDHASAQVVGFIGRRLLAEPIGLVLASRAPVFQPDPFVGLPELAVSGLDTQAARHLLASLHSVPIDEQVRDRIIDEAQGNPLGLHEFGTRVRTAGFGGGFVSADAVTLSRRIEDEYLAQLSAMPRDTRQLLILAAADPVGDTALIARASRQLGLSMDAATAAVHTSLLTIGASVRFRHPVLRSVVYRMASADERRASHAALAAASDPQTDPDRAAWHRAHATSGPDEAVAVELIASAGRAQARGGAAAAAAFWDRAVVLSPDPADRISRALIAAQAKLLAGDLDAAQRLLAELRTGIELSDMERVTVDLLQAQVAFLRRDRDAPELLFRAAQLLQALDPASAWPTYLQALIATSYAGRLGSTQVRLEIANAALALPMAPAPTPTVQLLVHGVATWMARGYVAAAPTLKEAVHRYRSEAADPGFLGFGFNVMAMHLCDDEAWYALVAKQVAAARTSGMLSWLPFMLDGLAEIHVHAGELNEAETILTEAERIDPLVTASTPPRIALLLAAWRGDAPGVRTWTEPLSEAAHHQGQGWLLEYSSYAQAVLHNGLADYATAANMAESACTSVNVVPAVAIRALYELAEAAARATEVERAGEAARQLTELAAASGTDWAHGMAARSIALVTAGPAAEDRFTESIERLERTRMAIDLARARLSYGEWLRRQNRRTDARVQLAAAHDALSAMGVRGFADRARRELQATGEKVRARAATTDAELTAQEEQIAQRARLRRTNAEIGAELFLSARTVEWHLGKIYTKMQITSRRQLDDALRRRDQL</sequence>
<dbReference type="AlphaFoldDB" id="A0A7I7SZN7"/>
<dbReference type="PROSITE" id="PS50043">
    <property type="entry name" value="HTH_LUXR_2"/>
    <property type="match status" value="1"/>
</dbReference>
<dbReference type="RefSeq" id="WP_163745979.1">
    <property type="nucleotide sequence ID" value="NZ_AP022596.1"/>
</dbReference>
<dbReference type="InterPro" id="IPR036388">
    <property type="entry name" value="WH-like_DNA-bd_sf"/>
</dbReference>
<dbReference type="SUPFAM" id="SSF52540">
    <property type="entry name" value="P-loop containing nucleoside triphosphate hydrolases"/>
    <property type="match status" value="1"/>
</dbReference>
<dbReference type="SUPFAM" id="SSF46894">
    <property type="entry name" value="C-terminal effector domain of the bipartite response regulators"/>
    <property type="match status" value="1"/>
</dbReference>
<keyword evidence="1" id="KW-0547">Nucleotide-binding</keyword>
<accession>A0A7I7SZN7</accession>
<dbReference type="InterPro" id="IPR016032">
    <property type="entry name" value="Sig_transdc_resp-reg_C-effctor"/>
</dbReference>
<evidence type="ECO:0000256" key="2">
    <source>
        <dbReference type="ARBA" id="ARBA00022840"/>
    </source>
</evidence>
<dbReference type="Pfam" id="PF00196">
    <property type="entry name" value="GerE"/>
    <property type="match status" value="1"/>
</dbReference>
<dbReference type="InterPro" id="IPR000792">
    <property type="entry name" value="Tscrpt_reg_LuxR_C"/>
</dbReference>
<dbReference type="PANTHER" id="PTHR16305">
    <property type="entry name" value="TESTICULAR SOLUBLE ADENYLYL CYCLASE"/>
    <property type="match status" value="1"/>
</dbReference>
<name>A0A7I7SZN7_9MYCO</name>
<protein>
    <submittedName>
        <fullName evidence="4">Helix-turn-helix transcriptional regulator</fullName>
    </submittedName>
</protein>
<proteinExistence type="predicted"/>
<organism evidence="4 5">
    <name type="scientific">Mycolicibacterium helvum</name>
    <dbReference type="NCBI Taxonomy" id="1534349"/>
    <lineage>
        <taxon>Bacteria</taxon>
        <taxon>Bacillati</taxon>
        <taxon>Actinomycetota</taxon>
        <taxon>Actinomycetes</taxon>
        <taxon>Mycobacteriales</taxon>
        <taxon>Mycobacteriaceae</taxon>
        <taxon>Mycolicibacterium</taxon>
    </lineage>
</organism>
<dbReference type="GO" id="GO:0003677">
    <property type="term" value="F:DNA binding"/>
    <property type="evidence" value="ECO:0007669"/>
    <property type="project" value="InterPro"/>
</dbReference>
<dbReference type="InterPro" id="IPR027417">
    <property type="entry name" value="P-loop_NTPase"/>
</dbReference>
<dbReference type="Proteomes" id="UP000467148">
    <property type="component" value="Chromosome"/>
</dbReference>
<dbReference type="GO" id="GO:0006355">
    <property type="term" value="P:regulation of DNA-templated transcription"/>
    <property type="evidence" value="ECO:0007669"/>
    <property type="project" value="InterPro"/>
</dbReference>
<dbReference type="EMBL" id="AP022596">
    <property type="protein sequence ID" value="BBY62120.1"/>
    <property type="molecule type" value="Genomic_DNA"/>
</dbReference>
<reference evidence="4 5" key="1">
    <citation type="journal article" date="2019" name="Emerg. Microbes Infect.">
        <title>Comprehensive subspecies identification of 175 nontuberculous mycobacteria species based on 7547 genomic profiles.</title>
        <authorList>
            <person name="Matsumoto Y."/>
            <person name="Kinjo T."/>
            <person name="Motooka D."/>
            <person name="Nabeya D."/>
            <person name="Jung N."/>
            <person name="Uechi K."/>
            <person name="Horii T."/>
            <person name="Iida T."/>
            <person name="Fujita J."/>
            <person name="Nakamura S."/>
        </authorList>
    </citation>
    <scope>NUCLEOTIDE SEQUENCE [LARGE SCALE GENOMIC DNA]</scope>
    <source>
        <strain evidence="4 5">JCM 30396</strain>
    </source>
</reference>
<dbReference type="GO" id="GO:0004016">
    <property type="term" value="F:adenylate cyclase activity"/>
    <property type="evidence" value="ECO:0007669"/>
    <property type="project" value="TreeGrafter"/>
</dbReference>
<dbReference type="Pfam" id="PF13191">
    <property type="entry name" value="AAA_16"/>
    <property type="match status" value="1"/>
</dbReference>
<dbReference type="Gene3D" id="1.25.40.10">
    <property type="entry name" value="Tetratricopeptide repeat domain"/>
    <property type="match status" value="1"/>
</dbReference>
<evidence type="ECO:0000313" key="4">
    <source>
        <dbReference type="EMBL" id="BBY62120.1"/>
    </source>
</evidence>
<dbReference type="InterPro" id="IPR011990">
    <property type="entry name" value="TPR-like_helical_dom_sf"/>
</dbReference>
<dbReference type="KEGG" id="mhev:MHEL_03630"/>
<dbReference type="PANTHER" id="PTHR16305:SF35">
    <property type="entry name" value="TRANSCRIPTIONAL ACTIVATOR DOMAIN"/>
    <property type="match status" value="1"/>
</dbReference>
<gene>
    <name evidence="4" type="ORF">MHEL_03630</name>
</gene>
<evidence type="ECO:0000256" key="1">
    <source>
        <dbReference type="ARBA" id="ARBA00022741"/>
    </source>
</evidence>
<dbReference type="InterPro" id="IPR041664">
    <property type="entry name" value="AAA_16"/>
</dbReference>
<dbReference type="Gene3D" id="1.10.10.10">
    <property type="entry name" value="Winged helix-like DNA-binding domain superfamily/Winged helix DNA-binding domain"/>
    <property type="match status" value="1"/>
</dbReference>
<evidence type="ECO:0000313" key="5">
    <source>
        <dbReference type="Proteomes" id="UP000467148"/>
    </source>
</evidence>
<feature type="domain" description="HTH luxR-type" evidence="3">
    <location>
        <begin position="849"/>
        <end position="914"/>
    </location>
</feature>
<dbReference type="SMART" id="SM00421">
    <property type="entry name" value="HTH_LUXR"/>
    <property type="match status" value="1"/>
</dbReference>